<evidence type="ECO:0000256" key="1">
    <source>
        <dbReference type="SAM" id="MobiDB-lite"/>
    </source>
</evidence>
<feature type="compositionally biased region" description="Acidic residues" evidence="1">
    <location>
        <begin position="61"/>
        <end position="101"/>
    </location>
</feature>
<feature type="region of interest" description="Disordered" evidence="1">
    <location>
        <begin position="1"/>
        <end position="212"/>
    </location>
</feature>
<proteinExistence type="predicted"/>
<dbReference type="Proteomes" id="UP001152747">
    <property type="component" value="Unassembled WGS sequence"/>
</dbReference>
<dbReference type="EMBL" id="CANHGI010000006">
    <property type="protein sequence ID" value="CAI5456470.1"/>
    <property type="molecule type" value="Genomic_DNA"/>
</dbReference>
<accession>A0A9P1J4G8</accession>
<name>A0A9P1J4G8_9PELO</name>
<keyword evidence="3" id="KW-1185">Reference proteome</keyword>
<comment type="caution">
    <text evidence="2">The sequence shown here is derived from an EMBL/GenBank/DDBJ whole genome shotgun (WGS) entry which is preliminary data.</text>
</comment>
<feature type="compositionally biased region" description="Acidic residues" evidence="1">
    <location>
        <begin position="113"/>
        <end position="124"/>
    </location>
</feature>
<reference evidence="2" key="1">
    <citation type="submission" date="2022-11" db="EMBL/GenBank/DDBJ databases">
        <authorList>
            <person name="Kikuchi T."/>
        </authorList>
    </citation>
    <scope>NUCLEOTIDE SEQUENCE</scope>
    <source>
        <strain evidence="2">PS1010</strain>
    </source>
</reference>
<gene>
    <name evidence="2" type="ORF">CAMP_LOCUS19107</name>
</gene>
<protein>
    <submittedName>
        <fullName evidence="2">Uncharacterized protein</fullName>
    </submittedName>
</protein>
<sequence>MPPKSIRGKVNEGATSSNVNNPAIPRVEDEDDDVMFLCEIEKPKRSDKNKVMKEDSHKDESDLESDEEEENENEEKEESEDNDEQETSEDDVEQEEEENTEDSSRDSSIQIIEVEDDSTEEVKDEEEHSIEVQEKEEESADVPTTSRKRKRSSSVEFLGVFPSTTSNSSTMAPKKMRKNGNENENPVDARGRQGVEELDSDGNEGEEDEEDNAEFVKTFLKRQFAQCPYVFKNLRNVSELLDYVVVYLKQDKELYYKVTHSFEDMINWYNTEFLVGYKNWIRFCDDPEKSEIENMTANKYNVEFQINGTIVEQPVDAHPVIFPTQIRERLVAKMREEHEERENRRLEEERLMFHRFYEHQRQMFIEQLRRSRERWEQYMQGRRF</sequence>
<feature type="compositionally biased region" description="Acidic residues" evidence="1">
    <location>
        <begin position="196"/>
        <end position="212"/>
    </location>
</feature>
<evidence type="ECO:0000313" key="2">
    <source>
        <dbReference type="EMBL" id="CAI5456470.1"/>
    </source>
</evidence>
<organism evidence="2 3">
    <name type="scientific">Caenorhabditis angaria</name>
    <dbReference type="NCBI Taxonomy" id="860376"/>
    <lineage>
        <taxon>Eukaryota</taxon>
        <taxon>Metazoa</taxon>
        <taxon>Ecdysozoa</taxon>
        <taxon>Nematoda</taxon>
        <taxon>Chromadorea</taxon>
        <taxon>Rhabditida</taxon>
        <taxon>Rhabditina</taxon>
        <taxon>Rhabditomorpha</taxon>
        <taxon>Rhabditoidea</taxon>
        <taxon>Rhabditidae</taxon>
        <taxon>Peloderinae</taxon>
        <taxon>Caenorhabditis</taxon>
    </lineage>
</organism>
<feature type="compositionally biased region" description="Polar residues" evidence="1">
    <location>
        <begin position="162"/>
        <end position="171"/>
    </location>
</feature>
<evidence type="ECO:0000313" key="3">
    <source>
        <dbReference type="Proteomes" id="UP001152747"/>
    </source>
</evidence>
<dbReference type="AlphaFoldDB" id="A0A9P1J4G8"/>
<feature type="compositionally biased region" description="Basic and acidic residues" evidence="1">
    <location>
        <begin position="39"/>
        <end position="60"/>
    </location>
</feature>